<evidence type="ECO:0000256" key="3">
    <source>
        <dbReference type="RuleBase" id="RU363094"/>
    </source>
</evidence>
<dbReference type="PANTHER" id="PTHR42919:SF8">
    <property type="entry name" value="N-ALPHA-ACETYLTRANSFERASE 50"/>
    <property type="match status" value="1"/>
</dbReference>
<comment type="function">
    <text evidence="3">Acetylates the N-terminal alanine of ribosomal protein bS18.</text>
</comment>
<dbReference type="NCBIfam" id="TIGR01575">
    <property type="entry name" value="rimI"/>
    <property type="match status" value="1"/>
</dbReference>
<dbReference type="PANTHER" id="PTHR42919">
    <property type="entry name" value="N-ALPHA-ACETYLTRANSFERASE"/>
    <property type="match status" value="1"/>
</dbReference>
<dbReference type="InterPro" id="IPR051556">
    <property type="entry name" value="N-term/lysine_N-AcTrnsfr"/>
</dbReference>
<dbReference type="InterPro" id="IPR006464">
    <property type="entry name" value="AcTrfase_RimI/Ard1"/>
</dbReference>
<name>A0A369ASH6_9ENTE</name>
<dbReference type="CDD" id="cd04301">
    <property type="entry name" value="NAT_SF"/>
    <property type="match status" value="1"/>
</dbReference>
<dbReference type="RefSeq" id="WP_114290401.1">
    <property type="nucleotide sequence ID" value="NZ_CP081459.1"/>
</dbReference>
<dbReference type="AlphaFoldDB" id="A0A369ASH6"/>
<proteinExistence type="inferred from homology"/>
<evidence type="ECO:0000256" key="2">
    <source>
        <dbReference type="ARBA" id="ARBA00023315"/>
    </source>
</evidence>
<keyword evidence="1 4" id="KW-0808">Transferase</keyword>
<reference evidence="4 5" key="1">
    <citation type="submission" date="2017-05" db="EMBL/GenBank/DDBJ databases">
        <title>Vagococcus spp. assemblies.</title>
        <authorList>
            <person name="Gulvik C.A."/>
        </authorList>
    </citation>
    <scope>NUCLEOTIDE SEQUENCE [LARGE SCALE GENOMIC DNA]</scope>
    <source>
        <strain evidence="4 5">NCFB 2497</strain>
    </source>
</reference>
<dbReference type="PROSITE" id="PS51186">
    <property type="entry name" value="GNAT"/>
    <property type="match status" value="1"/>
</dbReference>
<dbReference type="Pfam" id="PF00583">
    <property type="entry name" value="Acetyltransf_1"/>
    <property type="match status" value="1"/>
</dbReference>
<comment type="subcellular location">
    <subcellularLocation>
        <location evidence="3">Cytoplasm</location>
    </subcellularLocation>
</comment>
<evidence type="ECO:0000313" key="4">
    <source>
        <dbReference type="EMBL" id="RST99219.1"/>
    </source>
</evidence>
<comment type="catalytic activity">
    <reaction evidence="3">
        <text>N-terminal L-alanyl-[ribosomal protein bS18] + acetyl-CoA = N-terminal N(alpha)-acetyl-L-alanyl-[ribosomal protein bS18] + CoA + H(+)</text>
        <dbReference type="Rhea" id="RHEA:43756"/>
        <dbReference type="Rhea" id="RHEA-COMP:10676"/>
        <dbReference type="Rhea" id="RHEA-COMP:10677"/>
        <dbReference type="ChEBI" id="CHEBI:15378"/>
        <dbReference type="ChEBI" id="CHEBI:57287"/>
        <dbReference type="ChEBI" id="CHEBI:57288"/>
        <dbReference type="ChEBI" id="CHEBI:64718"/>
        <dbReference type="ChEBI" id="CHEBI:83683"/>
        <dbReference type="EC" id="2.3.1.266"/>
    </reaction>
</comment>
<dbReference type="Gene3D" id="3.40.630.30">
    <property type="match status" value="1"/>
</dbReference>
<keyword evidence="5" id="KW-1185">Reference proteome</keyword>
<sequence>MFKESDIRFESAKVTDIYLLQETLKKVYGKSPWSYTIFWSEIIRKNVSVYLKTYYEESYIGFIGLRINGTDAHITSVAVLPRFQNLGGGWWMLKEAERVARSQELLTMSLEVKVSNKGAIHLYKKFGFYINGIKKAYYKENKEDAIDMTYVLEED</sequence>
<dbReference type="SUPFAM" id="SSF55729">
    <property type="entry name" value="Acyl-CoA N-acyltransferases (Nat)"/>
    <property type="match status" value="1"/>
</dbReference>
<dbReference type="GO" id="GO:0008999">
    <property type="term" value="F:protein-N-terminal-alanine acetyltransferase activity"/>
    <property type="evidence" value="ECO:0007669"/>
    <property type="project" value="UniProtKB-EC"/>
</dbReference>
<dbReference type="EC" id="2.3.1.266" evidence="3"/>
<dbReference type="GeneID" id="63147383"/>
<keyword evidence="3" id="KW-0963">Cytoplasm</keyword>
<keyword evidence="2" id="KW-0012">Acyltransferase</keyword>
<dbReference type="EMBL" id="NGJX01000016">
    <property type="protein sequence ID" value="RST99219.1"/>
    <property type="molecule type" value="Genomic_DNA"/>
</dbReference>
<dbReference type="Proteomes" id="UP000288197">
    <property type="component" value="Unassembled WGS sequence"/>
</dbReference>
<comment type="similarity">
    <text evidence="3">Belongs to the acetyltransferase family. RimI subfamily.</text>
</comment>
<protein>
    <recommendedName>
        <fullName evidence="3">[Ribosomal protein bS18]-alanine N-acetyltransferase</fullName>
        <ecNumber evidence="3">2.3.1.266</ecNumber>
    </recommendedName>
</protein>
<organism evidence="4 5">
    <name type="scientific">Vagococcus fluvialis</name>
    <dbReference type="NCBI Taxonomy" id="2738"/>
    <lineage>
        <taxon>Bacteria</taxon>
        <taxon>Bacillati</taxon>
        <taxon>Bacillota</taxon>
        <taxon>Bacilli</taxon>
        <taxon>Lactobacillales</taxon>
        <taxon>Enterococcaceae</taxon>
        <taxon>Vagococcus</taxon>
    </lineage>
</organism>
<dbReference type="InterPro" id="IPR016181">
    <property type="entry name" value="Acyl_CoA_acyltransferase"/>
</dbReference>
<evidence type="ECO:0000256" key="1">
    <source>
        <dbReference type="ARBA" id="ARBA00022679"/>
    </source>
</evidence>
<evidence type="ECO:0000313" key="5">
    <source>
        <dbReference type="Proteomes" id="UP000288197"/>
    </source>
</evidence>
<dbReference type="OrthoDB" id="9794566at2"/>
<dbReference type="GO" id="GO:0005737">
    <property type="term" value="C:cytoplasm"/>
    <property type="evidence" value="ECO:0007669"/>
    <property type="project" value="UniProtKB-SubCell"/>
</dbReference>
<dbReference type="InterPro" id="IPR000182">
    <property type="entry name" value="GNAT_dom"/>
</dbReference>
<accession>A0A369ASH6</accession>
<gene>
    <name evidence="4" type="ORF">CBF32_12175</name>
</gene>
<comment type="caution">
    <text evidence="4">The sequence shown here is derived from an EMBL/GenBank/DDBJ whole genome shotgun (WGS) entry which is preliminary data.</text>
</comment>